<evidence type="ECO:0000313" key="4">
    <source>
        <dbReference type="EMBL" id="CAK7354320.1"/>
    </source>
</evidence>
<dbReference type="SMART" id="SM00054">
    <property type="entry name" value="EFh"/>
    <property type="match status" value="2"/>
</dbReference>
<reference evidence="4 5" key="1">
    <citation type="submission" date="2024-01" db="EMBL/GenBank/DDBJ databases">
        <authorList>
            <person name="Waweru B."/>
        </authorList>
    </citation>
    <scope>NUCLEOTIDE SEQUENCE [LARGE SCALE GENOMIC DNA]</scope>
</reference>
<keyword evidence="5" id="KW-1185">Reference proteome</keyword>
<keyword evidence="2" id="KW-0106">Calcium</keyword>
<gene>
    <name evidence="4" type="ORF">DCAF_LOCUS25176</name>
</gene>
<dbReference type="PANTHER" id="PTHR23050">
    <property type="entry name" value="CALCIUM BINDING PROTEIN"/>
    <property type="match status" value="1"/>
</dbReference>
<dbReference type="Pfam" id="PF13499">
    <property type="entry name" value="EF-hand_7"/>
    <property type="match status" value="1"/>
</dbReference>
<dbReference type="AlphaFoldDB" id="A0AAV1SQG2"/>
<dbReference type="PROSITE" id="PS00018">
    <property type="entry name" value="EF_HAND_1"/>
    <property type="match status" value="1"/>
</dbReference>
<evidence type="ECO:0000259" key="3">
    <source>
        <dbReference type="PROSITE" id="PS50222"/>
    </source>
</evidence>
<protein>
    <recommendedName>
        <fullName evidence="3">EF-hand domain-containing protein</fullName>
    </recommendedName>
</protein>
<dbReference type="InterPro" id="IPR018247">
    <property type="entry name" value="EF_Hand_1_Ca_BS"/>
</dbReference>
<feature type="domain" description="EF-hand" evidence="3">
    <location>
        <begin position="149"/>
        <end position="184"/>
    </location>
</feature>
<organism evidence="4 5">
    <name type="scientific">Dovyalis caffra</name>
    <dbReference type="NCBI Taxonomy" id="77055"/>
    <lineage>
        <taxon>Eukaryota</taxon>
        <taxon>Viridiplantae</taxon>
        <taxon>Streptophyta</taxon>
        <taxon>Embryophyta</taxon>
        <taxon>Tracheophyta</taxon>
        <taxon>Spermatophyta</taxon>
        <taxon>Magnoliopsida</taxon>
        <taxon>eudicotyledons</taxon>
        <taxon>Gunneridae</taxon>
        <taxon>Pentapetalae</taxon>
        <taxon>rosids</taxon>
        <taxon>fabids</taxon>
        <taxon>Malpighiales</taxon>
        <taxon>Salicaceae</taxon>
        <taxon>Flacourtieae</taxon>
        <taxon>Dovyalis</taxon>
    </lineage>
</organism>
<dbReference type="InterPro" id="IPR050145">
    <property type="entry name" value="Centrin_CML-like"/>
</dbReference>
<dbReference type="CDD" id="cd00051">
    <property type="entry name" value="EFh"/>
    <property type="match status" value="1"/>
</dbReference>
<evidence type="ECO:0000256" key="2">
    <source>
        <dbReference type="ARBA" id="ARBA00022837"/>
    </source>
</evidence>
<keyword evidence="1" id="KW-0677">Repeat</keyword>
<dbReference type="EMBL" id="CAWUPB010001194">
    <property type="protein sequence ID" value="CAK7354320.1"/>
    <property type="molecule type" value="Genomic_DNA"/>
</dbReference>
<dbReference type="FunFam" id="1.10.238.10:FF:000003">
    <property type="entry name" value="Calmodulin A"/>
    <property type="match status" value="1"/>
</dbReference>
<evidence type="ECO:0000313" key="5">
    <source>
        <dbReference type="Proteomes" id="UP001314170"/>
    </source>
</evidence>
<dbReference type="InterPro" id="IPR011992">
    <property type="entry name" value="EF-hand-dom_pair"/>
</dbReference>
<sequence>MIRITGVCSRLVQALGVSGRSSSTCLQTTPSCKQENAADELMIRALTAVFGMEKNGKIKKEKARLVVEKLGLIYGEGGEEENEASFDLPGGADDEEVPVEEVLNGLEDGSDRHQLLQEAFKIFDENGNGYIEAVELKRVLQCLGLDKGWDMEQIQKMLKAADLNFDGKVDFNDPQAAINDCVSQFDDALNRLDDSLLAINGGQKMLALEKRQQHPEMDG</sequence>
<dbReference type="SUPFAM" id="SSF47473">
    <property type="entry name" value="EF-hand"/>
    <property type="match status" value="1"/>
</dbReference>
<comment type="caution">
    <text evidence="4">The sequence shown here is derived from an EMBL/GenBank/DDBJ whole genome shotgun (WGS) entry which is preliminary data.</text>
</comment>
<name>A0AAV1SQG2_9ROSI</name>
<dbReference type="Gene3D" id="1.10.238.10">
    <property type="entry name" value="EF-hand"/>
    <property type="match status" value="1"/>
</dbReference>
<feature type="domain" description="EF-hand" evidence="3">
    <location>
        <begin position="111"/>
        <end position="146"/>
    </location>
</feature>
<proteinExistence type="predicted"/>
<dbReference type="GO" id="GO:0005509">
    <property type="term" value="F:calcium ion binding"/>
    <property type="evidence" value="ECO:0007669"/>
    <property type="project" value="InterPro"/>
</dbReference>
<dbReference type="InterPro" id="IPR002048">
    <property type="entry name" value="EF_hand_dom"/>
</dbReference>
<accession>A0AAV1SQG2</accession>
<dbReference type="PROSITE" id="PS50222">
    <property type="entry name" value="EF_HAND_2"/>
    <property type="match status" value="2"/>
</dbReference>
<evidence type="ECO:0000256" key="1">
    <source>
        <dbReference type="ARBA" id="ARBA00022737"/>
    </source>
</evidence>
<dbReference type="Proteomes" id="UP001314170">
    <property type="component" value="Unassembled WGS sequence"/>
</dbReference>